<evidence type="ECO:0000313" key="2">
    <source>
        <dbReference type="EMBL" id="KAJ8876425.1"/>
    </source>
</evidence>
<dbReference type="Proteomes" id="UP001159363">
    <property type="component" value="Chromosome 7"/>
</dbReference>
<sequence>MHHPVKTMYSQTGKILKLHMQQCTVLTMVESSLSNDPSDLSVLMPQHFLTGDCLLAIPQAGEESHKSNLQPYNIVIVKDEKVPKQQWKLGRIKEIFPGEDGLVRIVTRCMWHLEVLLMFYGVKHIVQGRDGVLCTSVVKKFSLTAKSLCLEMA</sequence>
<feature type="non-terminal residue" evidence="2">
    <location>
        <position position="153"/>
    </location>
</feature>
<name>A0ABQ9GWM7_9NEOP</name>
<organism evidence="2 3">
    <name type="scientific">Dryococelus australis</name>
    <dbReference type="NCBI Taxonomy" id="614101"/>
    <lineage>
        <taxon>Eukaryota</taxon>
        <taxon>Metazoa</taxon>
        <taxon>Ecdysozoa</taxon>
        <taxon>Arthropoda</taxon>
        <taxon>Hexapoda</taxon>
        <taxon>Insecta</taxon>
        <taxon>Pterygota</taxon>
        <taxon>Neoptera</taxon>
        <taxon>Polyneoptera</taxon>
        <taxon>Phasmatodea</taxon>
        <taxon>Verophasmatodea</taxon>
        <taxon>Anareolatae</taxon>
        <taxon>Phasmatidae</taxon>
        <taxon>Eurycanthinae</taxon>
        <taxon>Dryococelus</taxon>
    </lineage>
</organism>
<accession>A0ABQ9GWM7</accession>
<dbReference type="EMBL" id="JARBHB010000008">
    <property type="protein sequence ID" value="KAJ8876425.1"/>
    <property type="molecule type" value="Genomic_DNA"/>
</dbReference>
<reference evidence="2 3" key="1">
    <citation type="submission" date="2023-02" db="EMBL/GenBank/DDBJ databases">
        <title>LHISI_Scaffold_Assembly.</title>
        <authorList>
            <person name="Stuart O.P."/>
            <person name="Cleave R."/>
            <person name="Magrath M.J.L."/>
            <person name="Mikheyev A.S."/>
        </authorList>
    </citation>
    <scope>NUCLEOTIDE SEQUENCE [LARGE SCALE GENOMIC DNA]</scope>
    <source>
        <strain evidence="2">Daus_M_001</strain>
        <tissue evidence="2">Leg muscle</tissue>
    </source>
</reference>
<gene>
    <name evidence="2" type="ORF">PR048_020870</name>
</gene>
<feature type="domain" description="DUF5641" evidence="1">
    <location>
        <begin position="64"/>
        <end position="107"/>
    </location>
</feature>
<keyword evidence="3" id="KW-1185">Reference proteome</keyword>
<dbReference type="Pfam" id="PF18701">
    <property type="entry name" value="DUF5641"/>
    <property type="match status" value="1"/>
</dbReference>
<dbReference type="InterPro" id="IPR040676">
    <property type="entry name" value="DUF5641"/>
</dbReference>
<evidence type="ECO:0000313" key="3">
    <source>
        <dbReference type="Proteomes" id="UP001159363"/>
    </source>
</evidence>
<comment type="caution">
    <text evidence="2">The sequence shown here is derived from an EMBL/GenBank/DDBJ whole genome shotgun (WGS) entry which is preliminary data.</text>
</comment>
<proteinExistence type="predicted"/>
<protein>
    <recommendedName>
        <fullName evidence="1">DUF5641 domain-containing protein</fullName>
    </recommendedName>
</protein>
<evidence type="ECO:0000259" key="1">
    <source>
        <dbReference type="Pfam" id="PF18701"/>
    </source>
</evidence>